<dbReference type="InterPro" id="IPR029240">
    <property type="entry name" value="MMS19_N"/>
</dbReference>
<dbReference type="PhylomeDB" id="B4JSP8"/>
<evidence type="ECO:0000256" key="2">
    <source>
        <dbReference type="ARBA" id="ARBA00009340"/>
    </source>
</evidence>
<dbReference type="GO" id="GO:0005876">
    <property type="term" value="C:spindle microtubule"/>
    <property type="evidence" value="ECO:0007669"/>
    <property type="project" value="EnsemblMetazoa"/>
</dbReference>
<dbReference type="Pfam" id="PF12460">
    <property type="entry name" value="MMS19_C"/>
    <property type="match status" value="1"/>
</dbReference>
<evidence type="ECO:0000259" key="7">
    <source>
        <dbReference type="Pfam" id="PF14500"/>
    </source>
</evidence>
<keyword evidence="9" id="KW-1185">Reference proteome</keyword>
<dbReference type="EMBL" id="CH916373">
    <property type="protein sequence ID" value="EDV94788.1"/>
    <property type="molecule type" value="Genomic_DNA"/>
</dbReference>
<dbReference type="SMR" id="B4JSP8"/>
<reference evidence="8 9" key="1">
    <citation type="journal article" date="2007" name="Nature">
        <title>Evolution of genes and genomes on the Drosophila phylogeny.</title>
        <authorList>
            <consortium name="Drosophila 12 Genomes Consortium"/>
            <person name="Clark A.G."/>
            <person name="Eisen M.B."/>
            <person name="Smith D.R."/>
            <person name="Bergman C.M."/>
            <person name="Oliver B."/>
            <person name="Markow T.A."/>
            <person name="Kaufman T.C."/>
            <person name="Kellis M."/>
            <person name="Gelbart W."/>
            <person name="Iyer V.N."/>
            <person name="Pollard D.A."/>
            <person name="Sackton T.B."/>
            <person name="Larracuente A.M."/>
            <person name="Singh N.D."/>
            <person name="Abad J.P."/>
            <person name="Abt D.N."/>
            <person name="Adryan B."/>
            <person name="Aguade M."/>
            <person name="Akashi H."/>
            <person name="Anderson W.W."/>
            <person name="Aquadro C.F."/>
            <person name="Ardell D.H."/>
            <person name="Arguello R."/>
            <person name="Artieri C.G."/>
            <person name="Barbash D.A."/>
            <person name="Barker D."/>
            <person name="Barsanti P."/>
            <person name="Batterham P."/>
            <person name="Batzoglou S."/>
            <person name="Begun D."/>
            <person name="Bhutkar A."/>
            <person name="Blanco E."/>
            <person name="Bosak S.A."/>
            <person name="Bradley R.K."/>
            <person name="Brand A.D."/>
            <person name="Brent M.R."/>
            <person name="Brooks A.N."/>
            <person name="Brown R.H."/>
            <person name="Butlin R.K."/>
            <person name="Caggese C."/>
            <person name="Calvi B.R."/>
            <person name="Bernardo de Carvalho A."/>
            <person name="Caspi A."/>
            <person name="Castrezana S."/>
            <person name="Celniker S.E."/>
            <person name="Chang J.L."/>
            <person name="Chapple C."/>
            <person name="Chatterji S."/>
            <person name="Chinwalla A."/>
            <person name="Civetta A."/>
            <person name="Clifton S.W."/>
            <person name="Comeron J.M."/>
            <person name="Costello J.C."/>
            <person name="Coyne J.A."/>
            <person name="Daub J."/>
            <person name="David R.G."/>
            <person name="Delcher A.L."/>
            <person name="Delehaunty K."/>
            <person name="Do C.B."/>
            <person name="Ebling H."/>
            <person name="Edwards K."/>
            <person name="Eickbush T."/>
            <person name="Evans J.D."/>
            <person name="Filipski A."/>
            <person name="Findeiss S."/>
            <person name="Freyhult E."/>
            <person name="Fulton L."/>
            <person name="Fulton R."/>
            <person name="Garcia A.C."/>
            <person name="Gardiner A."/>
            <person name="Garfield D.A."/>
            <person name="Garvin B.E."/>
            <person name="Gibson G."/>
            <person name="Gilbert D."/>
            <person name="Gnerre S."/>
            <person name="Godfrey J."/>
            <person name="Good R."/>
            <person name="Gotea V."/>
            <person name="Gravely B."/>
            <person name="Greenberg A.J."/>
            <person name="Griffiths-Jones S."/>
            <person name="Gross S."/>
            <person name="Guigo R."/>
            <person name="Gustafson E.A."/>
            <person name="Haerty W."/>
            <person name="Hahn M.W."/>
            <person name="Halligan D.L."/>
            <person name="Halpern A.L."/>
            <person name="Halter G.M."/>
            <person name="Han M.V."/>
            <person name="Heger A."/>
            <person name="Hillier L."/>
            <person name="Hinrichs A.S."/>
            <person name="Holmes I."/>
            <person name="Hoskins R.A."/>
            <person name="Hubisz M.J."/>
            <person name="Hultmark D."/>
            <person name="Huntley M.A."/>
            <person name="Jaffe D.B."/>
            <person name="Jagadeeshan S."/>
            <person name="Jeck W.R."/>
            <person name="Johnson J."/>
            <person name="Jones C.D."/>
            <person name="Jordan W.C."/>
            <person name="Karpen G.H."/>
            <person name="Kataoka E."/>
            <person name="Keightley P.D."/>
            <person name="Kheradpour P."/>
            <person name="Kirkness E.F."/>
            <person name="Koerich L.B."/>
            <person name="Kristiansen K."/>
            <person name="Kudrna D."/>
            <person name="Kulathinal R.J."/>
            <person name="Kumar S."/>
            <person name="Kwok R."/>
            <person name="Lander E."/>
            <person name="Langley C.H."/>
            <person name="Lapoint R."/>
            <person name="Lazzaro B.P."/>
            <person name="Lee S.J."/>
            <person name="Levesque L."/>
            <person name="Li R."/>
            <person name="Lin C.F."/>
            <person name="Lin M.F."/>
            <person name="Lindblad-Toh K."/>
            <person name="Llopart A."/>
            <person name="Long M."/>
            <person name="Low L."/>
            <person name="Lozovsky E."/>
            <person name="Lu J."/>
            <person name="Luo M."/>
            <person name="Machado C.A."/>
            <person name="Makalowski W."/>
            <person name="Marzo M."/>
            <person name="Matsuda M."/>
            <person name="Matzkin L."/>
            <person name="McAllister B."/>
            <person name="McBride C.S."/>
            <person name="McKernan B."/>
            <person name="McKernan K."/>
            <person name="Mendez-Lago M."/>
            <person name="Minx P."/>
            <person name="Mollenhauer M.U."/>
            <person name="Montooth K."/>
            <person name="Mount S.M."/>
            <person name="Mu X."/>
            <person name="Myers E."/>
            <person name="Negre B."/>
            <person name="Newfeld S."/>
            <person name="Nielsen R."/>
            <person name="Noor M.A."/>
            <person name="O'Grady P."/>
            <person name="Pachter L."/>
            <person name="Papaceit M."/>
            <person name="Parisi M.J."/>
            <person name="Parisi M."/>
            <person name="Parts L."/>
            <person name="Pedersen J.S."/>
            <person name="Pesole G."/>
            <person name="Phillippy A.M."/>
            <person name="Ponting C.P."/>
            <person name="Pop M."/>
            <person name="Porcelli D."/>
            <person name="Powell J.R."/>
            <person name="Prohaska S."/>
            <person name="Pruitt K."/>
            <person name="Puig M."/>
            <person name="Quesneville H."/>
            <person name="Ram K.R."/>
            <person name="Rand D."/>
            <person name="Rasmussen M.D."/>
            <person name="Reed L.K."/>
            <person name="Reenan R."/>
            <person name="Reily A."/>
            <person name="Remington K.A."/>
            <person name="Rieger T.T."/>
            <person name="Ritchie M.G."/>
            <person name="Robin C."/>
            <person name="Rogers Y.H."/>
            <person name="Rohde C."/>
            <person name="Rozas J."/>
            <person name="Rubenfield M.J."/>
            <person name="Ruiz A."/>
            <person name="Russo S."/>
            <person name="Salzberg S.L."/>
            <person name="Sanchez-Gracia A."/>
            <person name="Saranga D.J."/>
            <person name="Sato H."/>
            <person name="Schaeffer S.W."/>
            <person name="Schatz M.C."/>
            <person name="Schlenke T."/>
            <person name="Schwartz R."/>
            <person name="Segarra C."/>
            <person name="Singh R.S."/>
            <person name="Sirot L."/>
            <person name="Sirota M."/>
            <person name="Sisneros N.B."/>
            <person name="Smith C.D."/>
            <person name="Smith T.F."/>
            <person name="Spieth J."/>
            <person name="Stage D.E."/>
            <person name="Stark A."/>
            <person name="Stephan W."/>
            <person name="Strausberg R.L."/>
            <person name="Strempel S."/>
            <person name="Sturgill D."/>
            <person name="Sutton G."/>
            <person name="Sutton G.G."/>
            <person name="Tao W."/>
            <person name="Teichmann S."/>
            <person name="Tobari Y.N."/>
            <person name="Tomimura Y."/>
            <person name="Tsolas J.M."/>
            <person name="Valente V.L."/>
            <person name="Venter E."/>
            <person name="Venter J.C."/>
            <person name="Vicario S."/>
            <person name="Vieira F.G."/>
            <person name="Vilella A.J."/>
            <person name="Villasante A."/>
            <person name="Walenz B."/>
            <person name="Wang J."/>
            <person name="Wasserman M."/>
            <person name="Watts T."/>
            <person name="Wilson D."/>
            <person name="Wilson R.K."/>
            <person name="Wing R.A."/>
            <person name="Wolfner M.F."/>
            <person name="Wong A."/>
            <person name="Wong G.K."/>
            <person name="Wu C.I."/>
            <person name="Wu G."/>
            <person name="Yamamoto D."/>
            <person name="Yang H.P."/>
            <person name="Yang S.P."/>
            <person name="Yorke J.A."/>
            <person name="Yoshida K."/>
            <person name="Zdobnov E."/>
            <person name="Zhang P."/>
            <person name="Zhang Y."/>
            <person name="Zimin A.V."/>
            <person name="Baldwin J."/>
            <person name="Abdouelleil A."/>
            <person name="Abdulkadir J."/>
            <person name="Abebe A."/>
            <person name="Abera B."/>
            <person name="Abreu J."/>
            <person name="Acer S.C."/>
            <person name="Aftuck L."/>
            <person name="Alexander A."/>
            <person name="An P."/>
            <person name="Anderson E."/>
            <person name="Anderson S."/>
            <person name="Arachi H."/>
            <person name="Azer M."/>
            <person name="Bachantsang P."/>
            <person name="Barry A."/>
            <person name="Bayul T."/>
            <person name="Berlin A."/>
            <person name="Bessette D."/>
            <person name="Bloom T."/>
            <person name="Blye J."/>
            <person name="Boguslavskiy L."/>
            <person name="Bonnet C."/>
            <person name="Boukhgalter B."/>
            <person name="Bourzgui I."/>
            <person name="Brown A."/>
            <person name="Cahill P."/>
            <person name="Channer S."/>
            <person name="Cheshatsang Y."/>
            <person name="Chuda L."/>
            <person name="Citroen M."/>
            <person name="Collymore A."/>
            <person name="Cooke P."/>
            <person name="Costello M."/>
            <person name="D'Aco K."/>
            <person name="Daza R."/>
            <person name="De Haan G."/>
            <person name="DeGray S."/>
            <person name="DeMaso C."/>
            <person name="Dhargay N."/>
            <person name="Dooley K."/>
            <person name="Dooley E."/>
            <person name="Doricent M."/>
            <person name="Dorje P."/>
            <person name="Dorjee K."/>
            <person name="Dupes A."/>
            <person name="Elong R."/>
            <person name="Falk J."/>
            <person name="Farina A."/>
            <person name="Faro S."/>
            <person name="Ferguson D."/>
            <person name="Fisher S."/>
            <person name="Foley C.D."/>
            <person name="Franke A."/>
            <person name="Friedrich D."/>
            <person name="Gadbois L."/>
            <person name="Gearin G."/>
            <person name="Gearin C.R."/>
            <person name="Giannoukos G."/>
            <person name="Goode T."/>
            <person name="Graham J."/>
            <person name="Grandbois E."/>
            <person name="Grewal S."/>
            <person name="Gyaltsen K."/>
            <person name="Hafez N."/>
            <person name="Hagos B."/>
            <person name="Hall J."/>
            <person name="Henson C."/>
            <person name="Hollinger A."/>
            <person name="Honan T."/>
            <person name="Huard M.D."/>
            <person name="Hughes L."/>
            <person name="Hurhula B."/>
            <person name="Husby M.E."/>
            <person name="Kamat A."/>
            <person name="Kanga B."/>
            <person name="Kashin S."/>
            <person name="Khazanovich D."/>
            <person name="Kisner P."/>
            <person name="Lance K."/>
            <person name="Lara M."/>
            <person name="Lee W."/>
            <person name="Lennon N."/>
            <person name="Letendre F."/>
            <person name="LeVine R."/>
            <person name="Lipovsky A."/>
            <person name="Liu X."/>
            <person name="Liu J."/>
            <person name="Liu S."/>
            <person name="Lokyitsang T."/>
            <person name="Lokyitsang Y."/>
            <person name="Lubonja R."/>
            <person name="Lui A."/>
            <person name="MacDonald P."/>
            <person name="Magnisalis V."/>
            <person name="Maru K."/>
            <person name="Matthews C."/>
            <person name="McCusker W."/>
            <person name="McDonough S."/>
            <person name="Mehta T."/>
            <person name="Meldrim J."/>
            <person name="Meneus L."/>
            <person name="Mihai O."/>
            <person name="Mihalev A."/>
            <person name="Mihova T."/>
            <person name="Mittelman R."/>
            <person name="Mlenga V."/>
            <person name="Montmayeur A."/>
            <person name="Mulrain L."/>
            <person name="Navidi A."/>
            <person name="Naylor J."/>
            <person name="Negash T."/>
            <person name="Nguyen T."/>
            <person name="Nguyen N."/>
            <person name="Nicol R."/>
            <person name="Norbu C."/>
            <person name="Norbu N."/>
            <person name="Novod N."/>
            <person name="O'Neill B."/>
            <person name="Osman S."/>
            <person name="Markiewicz E."/>
            <person name="Oyono O.L."/>
            <person name="Patti C."/>
            <person name="Phunkhang P."/>
            <person name="Pierre F."/>
            <person name="Priest M."/>
            <person name="Raghuraman S."/>
            <person name="Rege F."/>
            <person name="Reyes R."/>
            <person name="Rise C."/>
            <person name="Rogov P."/>
            <person name="Ross K."/>
            <person name="Ryan E."/>
            <person name="Settipalli S."/>
            <person name="Shea T."/>
            <person name="Sherpa N."/>
            <person name="Shi L."/>
            <person name="Shih D."/>
            <person name="Sparrow T."/>
            <person name="Spaulding J."/>
            <person name="Stalker J."/>
            <person name="Stange-Thomann N."/>
            <person name="Stavropoulos S."/>
            <person name="Stone C."/>
            <person name="Strader C."/>
            <person name="Tesfaye S."/>
            <person name="Thomson T."/>
            <person name="Thoulutsang Y."/>
            <person name="Thoulutsang D."/>
            <person name="Topham K."/>
            <person name="Topping I."/>
            <person name="Tsamla T."/>
            <person name="Vassiliev H."/>
            <person name="Vo A."/>
            <person name="Wangchuk T."/>
            <person name="Wangdi T."/>
            <person name="Weiand M."/>
            <person name="Wilkinson J."/>
            <person name="Wilson A."/>
            <person name="Yadav S."/>
            <person name="Young G."/>
            <person name="Yu Q."/>
            <person name="Zembek L."/>
            <person name="Zhong D."/>
            <person name="Zimmer A."/>
            <person name="Zwirko Z."/>
            <person name="Jaffe D.B."/>
            <person name="Alvarez P."/>
            <person name="Brockman W."/>
            <person name="Butler J."/>
            <person name="Chin C."/>
            <person name="Gnerre S."/>
            <person name="Grabherr M."/>
            <person name="Kleber M."/>
            <person name="Mauceli E."/>
            <person name="MacCallum I."/>
        </authorList>
    </citation>
    <scope>NUCLEOTIDE SEQUENCE [LARGE SCALE GENOMIC DNA]</scope>
    <source>
        <strain evidence="9">Tucson 15287-2541.00</strain>
    </source>
</reference>
<dbReference type="GO" id="GO:0051604">
    <property type="term" value="P:protein maturation"/>
    <property type="evidence" value="ECO:0007669"/>
    <property type="project" value="UniProtKB-UniRule"/>
</dbReference>
<dbReference type="OrthoDB" id="342900at2759"/>
<dbReference type="Proteomes" id="UP000001070">
    <property type="component" value="Unassembled WGS sequence"/>
</dbReference>
<dbReference type="STRING" id="7222.B4JSP8"/>
<dbReference type="KEGG" id="dgr:6567749"/>
<evidence type="ECO:0000256" key="3">
    <source>
        <dbReference type="ARBA" id="ARBA00022737"/>
    </source>
</evidence>
<protein>
    <recommendedName>
        <fullName evidence="5">MMS19 nucleotide excision repair protein</fullName>
    </recommendedName>
</protein>
<dbReference type="GO" id="GO:0016226">
    <property type="term" value="P:iron-sulfur cluster assembly"/>
    <property type="evidence" value="ECO:0007669"/>
    <property type="project" value="UniProtKB-UniRule"/>
</dbReference>
<dbReference type="GO" id="GO:0031116">
    <property type="term" value="P:positive regulation of microtubule polymerization"/>
    <property type="evidence" value="ECO:0007669"/>
    <property type="project" value="EnsemblMetazoa"/>
</dbReference>
<dbReference type="HOGENOM" id="CLU_005943_1_0_1"/>
<dbReference type="GO" id="GO:0030953">
    <property type="term" value="P:astral microtubule organization"/>
    <property type="evidence" value="ECO:0007669"/>
    <property type="project" value="EnsemblMetazoa"/>
</dbReference>
<dbReference type="FunCoup" id="B4JSP8">
    <property type="interactions" value="2284"/>
</dbReference>
<dbReference type="Gene3D" id="1.25.10.10">
    <property type="entry name" value="Leucine-rich Repeat Variant"/>
    <property type="match status" value="2"/>
</dbReference>
<dbReference type="Pfam" id="PF14500">
    <property type="entry name" value="MMS19_N"/>
    <property type="match status" value="1"/>
</dbReference>
<accession>B4JSP8</accession>
<evidence type="ECO:0000256" key="1">
    <source>
        <dbReference type="ARBA" id="ARBA00004123"/>
    </source>
</evidence>
<evidence type="ECO:0000313" key="8">
    <source>
        <dbReference type="EMBL" id="EDV94788.1"/>
    </source>
</evidence>
<comment type="similarity">
    <text evidence="2 5">Belongs to the MET18/MMS19 family.</text>
</comment>
<keyword evidence="5" id="KW-0227">DNA damage</keyword>
<evidence type="ECO:0000256" key="5">
    <source>
        <dbReference type="RuleBase" id="RU367072"/>
    </source>
</evidence>
<feature type="domain" description="MMS19 C-terminal" evidence="6">
    <location>
        <begin position="570"/>
        <end position="919"/>
    </location>
</feature>
<keyword evidence="5" id="KW-0963">Cytoplasm</keyword>
<keyword evidence="5" id="KW-0206">Cytoskeleton</keyword>
<sequence>MTTPTLATLEKALKGDPTAAATQIANELTAGIYRIDALAEQLGFALTSPETEQRVAGTTLFSAVLSDLPNDVLNAKELEFLCTFYTDRLRDHHNVMPAIIAGMSALVRMKNVPGESVTQLLHAFFECTTCQSQTRSDRTQLFDMFKFLTSHFQPELTKMAGDFLYGLINSIDGERDPRNLDIIFNFMPEFISQYPLLHLAEELVEVLACYFPIDFNPSKQDPAAITRDALAEKLTNCLVASEQFAEVTVSLAVEKLQSELLVAKLDSIELLHQAALKFKPAALEPYFPQIWQALKAETFPGSENADVVRNALKALAELLKCAAKEPSISHNHQSIVLGVVLPHLSDMHHRLFPPATAIALMCVSGDAQYAGDKILNTFLIKLQTIELNTTSSSSGGGGNEERIKFYHIMSQVYKLAGLRDALDKLDKSILLPLQDDVIAALRLCEREDFEDKQPEDLELQRAALQVLCKCAPALSESQRALIYKCLVQLISHPHIDLDFKSLTVSLGALQPVELQSNFIDICMRNFDIFSEFIKRKIYTNLLPLMPQIAFTQRILELVMQQAFAANVVEPTRLLALEALSSLLDQEDQRFVVELQQQSNLLHKLIELAQQTQPELSLPSLELIAAALSRIMQHLPLSEQSAIVSEYLPTLQLQLATNLYVAKGLLGYLHKDITLDDHFERLLDDLTKLSLNADNEQLRGIAHRLLCSLVNKMDNNSTNRDHVKRITQRLKAAIKEGDEHAVHALAWIAKGLVVAGFEEAADMVGDLSELLEHPTLSSAAAVAFDVIATEFPELDLPVVKFLYQQKFFQTIMGKLGSKLSKYCEHHVKAFIYVLKATPHSVLKLNIEQLGPLLFTTLDTHNDAHSLCIALGICANFVHHQDEYFQAHLGHIIPSCLELSKQKPPLNMQVRIAALQLLYDITKYPTYLLLPHKVDVTLVLAAALDDPKRLVRNAAVMARNAWYLVGAPTGD</sequence>
<keyword evidence="3" id="KW-0677">Repeat</keyword>
<dbReference type="GO" id="GO:0097361">
    <property type="term" value="C:cytosolic [4Fe-4S] assembly targeting complex"/>
    <property type="evidence" value="ECO:0007669"/>
    <property type="project" value="UniProtKB-UniRule"/>
</dbReference>
<dbReference type="InterPro" id="IPR011989">
    <property type="entry name" value="ARM-like"/>
</dbReference>
<dbReference type="PANTHER" id="PTHR12891:SF0">
    <property type="entry name" value="MMS19 NUCLEOTIDE EXCISION REPAIR PROTEIN HOMOLOG"/>
    <property type="match status" value="1"/>
</dbReference>
<dbReference type="InterPro" id="IPR016024">
    <property type="entry name" value="ARM-type_fold"/>
</dbReference>
<dbReference type="GO" id="GO:0045840">
    <property type="term" value="P:positive regulation of mitotic nuclear division"/>
    <property type="evidence" value="ECO:0007669"/>
    <property type="project" value="EnsemblMetazoa"/>
</dbReference>
<comment type="subunit">
    <text evidence="5">Component of the CIA complex.</text>
</comment>
<dbReference type="PANTHER" id="PTHR12891">
    <property type="entry name" value="DNA REPAIR/TRANSCRIPTION PROTEIN MET18/MMS19"/>
    <property type="match status" value="1"/>
</dbReference>
<dbReference type="GO" id="GO:0005634">
    <property type="term" value="C:nucleus"/>
    <property type="evidence" value="ECO:0007669"/>
    <property type="project" value="UniProtKB-SubCell"/>
</dbReference>
<dbReference type="InterPro" id="IPR039920">
    <property type="entry name" value="MMS19"/>
</dbReference>
<feature type="domain" description="MMS19 N-terminal" evidence="7">
    <location>
        <begin position="40"/>
        <end position="299"/>
    </location>
</feature>
<dbReference type="AlphaFoldDB" id="B4JSP8"/>
<proteinExistence type="inferred from homology"/>
<dbReference type="SUPFAM" id="SSF48371">
    <property type="entry name" value="ARM repeat"/>
    <property type="match status" value="2"/>
</dbReference>
<evidence type="ECO:0000256" key="4">
    <source>
        <dbReference type="ARBA" id="ARBA00023242"/>
    </source>
</evidence>
<evidence type="ECO:0000313" key="9">
    <source>
        <dbReference type="Proteomes" id="UP000001070"/>
    </source>
</evidence>
<dbReference type="GO" id="GO:0140014">
    <property type="term" value="P:mitotic nuclear division"/>
    <property type="evidence" value="ECO:0007669"/>
    <property type="project" value="EnsemblMetazoa"/>
</dbReference>
<dbReference type="OMA" id="FSFMPEF"/>
<comment type="subcellular location">
    <subcellularLocation>
        <location evidence="5">Cytoplasm</location>
        <location evidence="5">Cytoskeleton</location>
        <location evidence="5">Spindle</location>
    </subcellularLocation>
    <subcellularLocation>
        <location evidence="1 5">Nucleus</location>
    </subcellularLocation>
</comment>
<dbReference type="GO" id="GO:0006281">
    <property type="term" value="P:DNA repair"/>
    <property type="evidence" value="ECO:0007669"/>
    <property type="project" value="UniProtKB-UniRule"/>
</dbReference>
<evidence type="ECO:0000259" key="6">
    <source>
        <dbReference type="Pfam" id="PF12460"/>
    </source>
</evidence>
<comment type="function">
    <text evidence="5">Key component of the cytosolic iron-sulfur protein assembly (CIA) complex, a multiprotein complex that mediates the incorporation of iron-sulfur cluster into apoproteins specifically involved in DNA metabolism and genomic integrity. In the CIA complex, MMS19 acts as an adapter between early-acting CIA components and a subset of cellular target iron-sulfur proteins.</text>
</comment>
<dbReference type="GO" id="GO:0030496">
    <property type="term" value="C:midbody"/>
    <property type="evidence" value="ECO:0007669"/>
    <property type="project" value="EnsemblMetazoa"/>
</dbReference>
<gene>
    <name evidence="8" type="primary">Dgri\GH17730</name>
    <name evidence="8" type="ORF">Dgri_GH17730</name>
</gene>
<organism evidence="9">
    <name type="scientific">Drosophila grimshawi</name>
    <name type="common">Hawaiian fruit fly</name>
    <name type="synonym">Idiomyia grimshawi</name>
    <dbReference type="NCBI Taxonomy" id="7222"/>
    <lineage>
        <taxon>Eukaryota</taxon>
        <taxon>Metazoa</taxon>
        <taxon>Ecdysozoa</taxon>
        <taxon>Arthropoda</taxon>
        <taxon>Hexapoda</taxon>
        <taxon>Insecta</taxon>
        <taxon>Pterygota</taxon>
        <taxon>Neoptera</taxon>
        <taxon>Endopterygota</taxon>
        <taxon>Diptera</taxon>
        <taxon>Brachycera</taxon>
        <taxon>Muscomorpha</taxon>
        <taxon>Ephydroidea</taxon>
        <taxon>Drosophilidae</taxon>
        <taxon>Drosophila</taxon>
        <taxon>Hawaiian Drosophila</taxon>
    </lineage>
</organism>
<dbReference type="InParanoid" id="B4JSP8"/>
<keyword evidence="4 5" id="KW-0539">Nucleus</keyword>
<keyword evidence="5" id="KW-0234">DNA repair</keyword>
<dbReference type="eggNOG" id="KOG1967">
    <property type="taxonomic scope" value="Eukaryota"/>
</dbReference>
<dbReference type="InterPro" id="IPR024687">
    <property type="entry name" value="MMS19_C"/>
</dbReference>
<name>B4JSP8_DROGR</name>